<name>A0ABY4U772_9SPHN</name>
<organism evidence="1 2">
    <name type="scientific">Qipengyuania citrea</name>
    <dbReference type="NCBI Taxonomy" id="225971"/>
    <lineage>
        <taxon>Bacteria</taxon>
        <taxon>Pseudomonadati</taxon>
        <taxon>Pseudomonadota</taxon>
        <taxon>Alphaproteobacteria</taxon>
        <taxon>Sphingomonadales</taxon>
        <taxon>Erythrobacteraceae</taxon>
        <taxon>Qipengyuania</taxon>
    </lineage>
</organism>
<evidence type="ECO:0000313" key="2">
    <source>
        <dbReference type="Proteomes" id="UP001056619"/>
    </source>
</evidence>
<accession>A0ABY4U772</accession>
<protein>
    <submittedName>
        <fullName evidence="1">YfiM family protein</fullName>
    </submittedName>
</protein>
<reference evidence="1 2" key="1">
    <citation type="submission" date="2022-06" db="EMBL/GenBank/DDBJ databases">
        <authorList>
            <person name="Liu G."/>
        </authorList>
    </citation>
    <scope>NUCLEOTIDE SEQUENCE [LARGE SCALE GENOMIC DNA]</scope>
    <source>
        <strain evidence="1 2">E4</strain>
    </source>
</reference>
<dbReference type="RefSeq" id="WP_301642469.1">
    <property type="nucleotide sequence ID" value="NZ_CP098494.1"/>
</dbReference>
<keyword evidence="2" id="KW-1185">Reference proteome</keyword>
<dbReference type="EMBL" id="CP098494">
    <property type="protein sequence ID" value="USA61950.1"/>
    <property type="molecule type" value="Genomic_DNA"/>
</dbReference>
<proteinExistence type="predicted"/>
<dbReference type="Pfam" id="PF10043">
    <property type="entry name" value="DUF2279"/>
    <property type="match status" value="1"/>
</dbReference>
<gene>
    <name evidence="1" type="ORF">NCF85_02915</name>
</gene>
<evidence type="ECO:0000313" key="1">
    <source>
        <dbReference type="EMBL" id="USA61950.1"/>
    </source>
</evidence>
<dbReference type="Proteomes" id="UP001056619">
    <property type="component" value="Chromosome"/>
</dbReference>
<sequence>MAPATSSALRRSLHFCQRVDGGGKWRMYRNLRIINSIPPSPISTISRVRWELAKCHRLSAGLSANIFPHNPISYCDPNEAATMRSFFGFGIRQMAMFNRERGGTFHQRLHRVVSLLTGFWVITASASASAAGDELMIVPLSTFAELDQAFSTELTASSDTARVLVAPGAYLEEATIAGFDRETVDDQEVENHVPVAVTTRDDFENPARRNYASFGEDVKAIKWEFAAVAGYYTAINAPKLLKDPQWPSFQSEGWFGRSTNNVGVDKLAHAYSAYVISELLYGRLKRNTNDAPGIEITAAALASGVMLWTEAFDSIEPTSGWSWEDVTFNTMGAGFSLLRNSVPGLDEKLDFRLMIEPNDDIYTISGKEHFQQQRYFLALKPAGFEAFDNSPLRYLELHLGYHGDDFLLEDRAAGIVPKRHIFVGLGINLRELLFKDSKSTVGKAAGEVLDYFQLPYTAVHTHLTD</sequence>
<dbReference type="InterPro" id="IPR018736">
    <property type="entry name" value="DUF2279_periplasmic_lipo"/>
</dbReference>